<evidence type="ECO:0000256" key="2">
    <source>
        <dbReference type="ARBA" id="ARBA00022448"/>
    </source>
</evidence>
<dbReference type="CDD" id="cd17316">
    <property type="entry name" value="MFS_SV2_like"/>
    <property type="match status" value="1"/>
</dbReference>
<feature type="transmembrane region" description="Helical" evidence="6">
    <location>
        <begin position="353"/>
        <end position="372"/>
    </location>
</feature>
<dbReference type="RefSeq" id="WP_188496260.1">
    <property type="nucleotide sequence ID" value="NZ_BMFV01000005.1"/>
</dbReference>
<dbReference type="SUPFAM" id="SSF103473">
    <property type="entry name" value="MFS general substrate transporter"/>
    <property type="match status" value="1"/>
</dbReference>
<feature type="transmembrane region" description="Helical" evidence="6">
    <location>
        <begin position="114"/>
        <end position="132"/>
    </location>
</feature>
<comment type="caution">
    <text evidence="8">The sequence shown here is derived from an EMBL/GenBank/DDBJ whole genome shotgun (WGS) entry which is preliminary data.</text>
</comment>
<dbReference type="GO" id="GO:0005886">
    <property type="term" value="C:plasma membrane"/>
    <property type="evidence" value="ECO:0007669"/>
    <property type="project" value="UniProtKB-SubCell"/>
</dbReference>
<organism evidence="8 9">
    <name type="scientific">Pullulanibacillus pueri</name>
    <dbReference type="NCBI Taxonomy" id="1437324"/>
    <lineage>
        <taxon>Bacteria</taxon>
        <taxon>Bacillati</taxon>
        <taxon>Bacillota</taxon>
        <taxon>Bacilli</taxon>
        <taxon>Bacillales</taxon>
        <taxon>Sporolactobacillaceae</taxon>
        <taxon>Pullulanibacillus</taxon>
    </lineage>
</organism>
<dbReference type="GO" id="GO:0022857">
    <property type="term" value="F:transmembrane transporter activity"/>
    <property type="evidence" value="ECO:0007669"/>
    <property type="project" value="InterPro"/>
</dbReference>
<evidence type="ECO:0000256" key="5">
    <source>
        <dbReference type="ARBA" id="ARBA00023136"/>
    </source>
</evidence>
<name>A0A8J2ZTF3_9BACL</name>
<evidence type="ECO:0000256" key="1">
    <source>
        <dbReference type="ARBA" id="ARBA00004651"/>
    </source>
</evidence>
<dbReference type="EMBL" id="BMFV01000005">
    <property type="protein sequence ID" value="GGH77535.1"/>
    <property type="molecule type" value="Genomic_DNA"/>
</dbReference>
<dbReference type="PROSITE" id="PS00216">
    <property type="entry name" value="SUGAR_TRANSPORT_1"/>
    <property type="match status" value="1"/>
</dbReference>
<feature type="transmembrane region" description="Helical" evidence="6">
    <location>
        <begin position="295"/>
        <end position="316"/>
    </location>
</feature>
<reference evidence="8" key="1">
    <citation type="journal article" date="2014" name="Int. J. Syst. Evol. Microbiol.">
        <title>Complete genome sequence of Corynebacterium casei LMG S-19264T (=DSM 44701T), isolated from a smear-ripened cheese.</title>
        <authorList>
            <consortium name="US DOE Joint Genome Institute (JGI-PGF)"/>
            <person name="Walter F."/>
            <person name="Albersmeier A."/>
            <person name="Kalinowski J."/>
            <person name="Ruckert C."/>
        </authorList>
    </citation>
    <scope>NUCLEOTIDE SEQUENCE</scope>
    <source>
        <strain evidence="8">CGMCC 1.12777</strain>
    </source>
</reference>
<dbReference type="Gene3D" id="1.20.1250.20">
    <property type="entry name" value="MFS general substrate transporter like domains"/>
    <property type="match status" value="1"/>
</dbReference>
<dbReference type="PANTHER" id="PTHR23511">
    <property type="entry name" value="SYNAPTIC VESICLE GLYCOPROTEIN 2"/>
    <property type="match status" value="1"/>
</dbReference>
<keyword evidence="4 6" id="KW-1133">Transmembrane helix</keyword>
<feature type="transmembrane region" description="Helical" evidence="6">
    <location>
        <begin position="419"/>
        <end position="438"/>
    </location>
</feature>
<dbReference type="InterPro" id="IPR005828">
    <property type="entry name" value="MFS_sugar_transport-like"/>
</dbReference>
<keyword evidence="9" id="KW-1185">Reference proteome</keyword>
<keyword evidence="2" id="KW-0813">Transport</keyword>
<evidence type="ECO:0000256" key="6">
    <source>
        <dbReference type="SAM" id="Phobius"/>
    </source>
</evidence>
<feature type="transmembrane region" description="Helical" evidence="6">
    <location>
        <begin position="87"/>
        <end position="108"/>
    </location>
</feature>
<dbReference type="PANTHER" id="PTHR23511:SF34">
    <property type="entry name" value="SYNAPTIC VESICLE GLYCOPROTEIN 2"/>
    <property type="match status" value="1"/>
</dbReference>
<feature type="transmembrane region" description="Helical" evidence="6">
    <location>
        <begin position="144"/>
        <end position="167"/>
    </location>
</feature>
<dbReference type="AlphaFoldDB" id="A0A8J2ZTF3"/>
<evidence type="ECO:0000313" key="9">
    <source>
        <dbReference type="Proteomes" id="UP000656813"/>
    </source>
</evidence>
<evidence type="ECO:0000259" key="7">
    <source>
        <dbReference type="PROSITE" id="PS50850"/>
    </source>
</evidence>
<protein>
    <submittedName>
        <fullName evidence="8">MFS transporter</fullName>
    </submittedName>
</protein>
<keyword evidence="5 6" id="KW-0472">Membrane</keyword>
<sequence>MNRNIPARLERLPVTRFTWKIVLLAGLAWFIESLSIGSLGVVLDPLKQSMHLTANQVGLLTASSTLGIVIGLIPAGFLSDRWGRKRILILGIIEYSLFTLFCAFSPNYGFLLCFRFLSGFGMGAVFPLPYAIVSEFVKQKQRALFNGIMDACLSVGYFIAPLLGLLILPHIESSMSWRLFFIVSSLPILYAYLIHIALPESPRWLVKKGRFLEAEKIMQTIEKQVVDLTGNPLPEPEIIYERPTEQRVKVTPLAPWKHPYFKRTVSRSLAATGAFFMFYIVNTYMPVLFSSNGFSFADSLLFTAVITAAAIPGKLLNGYLSEFLGRKMMYFIFMGMAGVASLFFGLATTAVSMLLFACFMSFFGTGTFPALKMSYAEQYPTLLRTTGTATVEAIGRFFGGVVGSYAMPLILNLKNGMTIGFYMVAAVAFVAIFVELLFSPETKEATLEQLESAAVNK</sequence>
<evidence type="ECO:0000256" key="3">
    <source>
        <dbReference type="ARBA" id="ARBA00022692"/>
    </source>
</evidence>
<dbReference type="Proteomes" id="UP000656813">
    <property type="component" value="Unassembled WGS sequence"/>
</dbReference>
<evidence type="ECO:0000313" key="8">
    <source>
        <dbReference type="EMBL" id="GGH77535.1"/>
    </source>
</evidence>
<dbReference type="InterPro" id="IPR036259">
    <property type="entry name" value="MFS_trans_sf"/>
</dbReference>
<dbReference type="Pfam" id="PF00083">
    <property type="entry name" value="Sugar_tr"/>
    <property type="match status" value="1"/>
</dbReference>
<reference evidence="8" key="2">
    <citation type="submission" date="2020-09" db="EMBL/GenBank/DDBJ databases">
        <authorList>
            <person name="Sun Q."/>
            <person name="Zhou Y."/>
        </authorList>
    </citation>
    <scope>NUCLEOTIDE SEQUENCE</scope>
    <source>
        <strain evidence="8">CGMCC 1.12777</strain>
    </source>
</reference>
<feature type="transmembrane region" description="Helical" evidence="6">
    <location>
        <begin position="55"/>
        <end position="75"/>
    </location>
</feature>
<comment type="subcellular location">
    <subcellularLocation>
        <location evidence="1">Cell membrane</location>
        <topology evidence="1">Multi-pass membrane protein</topology>
    </subcellularLocation>
</comment>
<feature type="transmembrane region" description="Helical" evidence="6">
    <location>
        <begin position="21"/>
        <end position="43"/>
    </location>
</feature>
<dbReference type="InterPro" id="IPR005829">
    <property type="entry name" value="Sugar_transporter_CS"/>
</dbReference>
<feature type="domain" description="Major facilitator superfamily (MFS) profile" evidence="7">
    <location>
        <begin position="21"/>
        <end position="443"/>
    </location>
</feature>
<dbReference type="PROSITE" id="PS50850">
    <property type="entry name" value="MFS"/>
    <property type="match status" value="1"/>
</dbReference>
<dbReference type="InterPro" id="IPR020846">
    <property type="entry name" value="MFS_dom"/>
</dbReference>
<dbReference type="PROSITE" id="PS00217">
    <property type="entry name" value="SUGAR_TRANSPORT_2"/>
    <property type="match status" value="1"/>
</dbReference>
<keyword evidence="3 6" id="KW-0812">Transmembrane</keyword>
<proteinExistence type="predicted"/>
<feature type="transmembrane region" description="Helical" evidence="6">
    <location>
        <begin position="179"/>
        <end position="198"/>
    </location>
</feature>
<evidence type="ECO:0000256" key="4">
    <source>
        <dbReference type="ARBA" id="ARBA00022989"/>
    </source>
</evidence>
<gene>
    <name evidence="8" type="ORF">GCM10007096_09570</name>
</gene>
<accession>A0A8J2ZTF3</accession>
<feature type="transmembrane region" description="Helical" evidence="6">
    <location>
        <begin position="269"/>
        <end position="289"/>
    </location>
</feature>